<reference evidence="2 3" key="1">
    <citation type="submission" date="2021-01" db="EMBL/GenBank/DDBJ databases">
        <title>Entomomonas sp. F2A isolated from a house cricket (Acheta domesticus).</title>
        <authorList>
            <person name="Spergser J."/>
            <person name="Busse H.-J."/>
        </authorList>
    </citation>
    <scope>NUCLEOTIDE SEQUENCE [LARGE SCALE GENOMIC DNA]</scope>
    <source>
        <strain evidence="2 3">F2A</strain>
    </source>
</reference>
<dbReference type="RefSeq" id="WP_201092578.1">
    <property type="nucleotide sequence ID" value="NZ_CP067393.1"/>
</dbReference>
<feature type="domain" description="Polymerase/histidinol phosphatase N-terminal" evidence="1">
    <location>
        <begin position="5"/>
        <end position="70"/>
    </location>
</feature>
<name>A0A974NFU2_9GAMM</name>
<dbReference type="GO" id="GO:0035312">
    <property type="term" value="F:5'-3' DNA exonuclease activity"/>
    <property type="evidence" value="ECO:0007669"/>
    <property type="project" value="TreeGrafter"/>
</dbReference>
<dbReference type="Gene3D" id="1.10.150.650">
    <property type="match status" value="1"/>
</dbReference>
<dbReference type="InterPro" id="IPR003141">
    <property type="entry name" value="Pol/His_phosphatase_N"/>
</dbReference>
<dbReference type="PANTHER" id="PTHR42924">
    <property type="entry name" value="EXONUCLEASE"/>
    <property type="match status" value="1"/>
</dbReference>
<keyword evidence="3" id="KW-1185">Reference proteome</keyword>
<dbReference type="KEGG" id="eaz:JHT90_00120"/>
<dbReference type="Proteomes" id="UP000595278">
    <property type="component" value="Chromosome"/>
</dbReference>
<protein>
    <submittedName>
        <fullName evidence="2">PHP domain-containing protein</fullName>
    </submittedName>
</protein>
<dbReference type="EMBL" id="CP067393">
    <property type="protein sequence ID" value="QQP85707.1"/>
    <property type="molecule type" value="Genomic_DNA"/>
</dbReference>
<dbReference type="InterPro" id="IPR004013">
    <property type="entry name" value="PHP_dom"/>
</dbReference>
<dbReference type="CDD" id="cd07438">
    <property type="entry name" value="PHP_HisPPase_AMP"/>
    <property type="match status" value="1"/>
</dbReference>
<proteinExistence type="predicted"/>
<dbReference type="InterPro" id="IPR016195">
    <property type="entry name" value="Pol/histidinol_Pase-like"/>
</dbReference>
<dbReference type="InterPro" id="IPR052018">
    <property type="entry name" value="PHP_domain"/>
</dbReference>
<dbReference type="SUPFAM" id="SSF89550">
    <property type="entry name" value="PHP domain-like"/>
    <property type="match status" value="1"/>
</dbReference>
<dbReference type="Gene3D" id="3.20.20.140">
    <property type="entry name" value="Metal-dependent hydrolases"/>
    <property type="match status" value="1"/>
</dbReference>
<organism evidence="2 3">
    <name type="scientific">Entomomonas asaccharolytica</name>
    <dbReference type="NCBI Taxonomy" id="2785331"/>
    <lineage>
        <taxon>Bacteria</taxon>
        <taxon>Pseudomonadati</taxon>
        <taxon>Pseudomonadota</taxon>
        <taxon>Gammaproteobacteria</taxon>
        <taxon>Pseudomonadales</taxon>
        <taxon>Pseudomonadaceae</taxon>
        <taxon>Entomomonas</taxon>
    </lineage>
</organism>
<dbReference type="PANTHER" id="PTHR42924:SF3">
    <property type="entry name" value="POLYMERASE_HISTIDINOL PHOSPHATASE N-TERMINAL DOMAIN-CONTAINING PROTEIN"/>
    <property type="match status" value="1"/>
</dbReference>
<dbReference type="SMART" id="SM00481">
    <property type="entry name" value="POLIIIAc"/>
    <property type="match status" value="1"/>
</dbReference>
<dbReference type="GO" id="GO:0004534">
    <property type="term" value="F:5'-3' RNA exonuclease activity"/>
    <property type="evidence" value="ECO:0007669"/>
    <property type="project" value="TreeGrafter"/>
</dbReference>
<sequence>MSQTIDLHCHSTASDGALNPTDLILRAQMKGVKVLSLTDHDTIDGLTEAIAAANTVGIALVKGVEISCIWENITVHILGYGFDVDNTRLQELLAFLREARWLRAKQIADKLHTKGMVNLLDKAINQQQQQFTSNNGPGRPHFARAMVAEGYVDTTKEAFQKWLGNGKIGDVKQHWPSLQTVVDILHKSGAWVSLAHPCQYNMTRTKLCRLLREFIASGGHAMEVVNGFQPAEQVGKLANLVRDFGLLASAGSDFHYPNKWGELGLYRPMPEDLPLLCKKLGELH</sequence>
<evidence type="ECO:0000313" key="2">
    <source>
        <dbReference type="EMBL" id="QQP85707.1"/>
    </source>
</evidence>
<evidence type="ECO:0000259" key="1">
    <source>
        <dbReference type="SMART" id="SM00481"/>
    </source>
</evidence>
<dbReference type="Pfam" id="PF02811">
    <property type="entry name" value="PHP"/>
    <property type="match status" value="1"/>
</dbReference>
<dbReference type="AlphaFoldDB" id="A0A974NFU2"/>
<evidence type="ECO:0000313" key="3">
    <source>
        <dbReference type="Proteomes" id="UP000595278"/>
    </source>
</evidence>
<gene>
    <name evidence="2" type="ORF">JHT90_00120</name>
</gene>
<accession>A0A974NFU2</accession>